<name>A0A0F7TFV8_PENBI</name>
<evidence type="ECO:0000313" key="2">
    <source>
        <dbReference type="Proteomes" id="UP000042958"/>
    </source>
</evidence>
<dbReference type="PANTHER" id="PTHR36848">
    <property type="entry name" value="DNA-BINDING PROTEIN (PUTATIVE SECRETED PROTEIN)-RELATED"/>
    <property type="match status" value="1"/>
</dbReference>
<dbReference type="Pfam" id="PF17132">
    <property type="entry name" value="Glyco_hydro_106"/>
    <property type="match status" value="1"/>
</dbReference>
<proteinExistence type="predicted"/>
<evidence type="ECO:0000313" key="1">
    <source>
        <dbReference type="EMBL" id="CEJ54386.1"/>
    </source>
</evidence>
<dbReference type="EMBL" id="CDHK01000001">
    <property type="protein sequence ID" value="CEJ54386.1"/>
    <property type="molecule type" value="Genomic_DNA"/>
</dbReference>
<sequence length="458" mass="50789">MMVIHGMAYSGPYVKTSWPGYQPFSYRTTESWSPIQPAWQHMDHILRYLGRNQHILKAGTPRIDLAMYQSSSSWSPGQISDSENLQAQGFTYNFLGPENLQLPEAVVSDGLLAPNGPGYKTLIFLNNTQIDNDVLSKVREFNRVGLPIFFVGEVQEQPISSKPNETYNSADMVNEFISRGKNIHRVSTNDDLPAALARAYLTPRVQFTPMDSSILGVYRTEAKSKIDYIWLLNDGNATASSIAEFEVDREVLPFSLDAWTGDEQPIAHYSFSGNQVEIPLSLQPHETTIIGFKPLRGLRPAYVTKTTGQVESVGYTVDGKLYASLKGSSTVTVSGRDEHVLKATVPESSSISLWDLKIQNWRGSPNYTTSIETQITVHKFSNQSLVPWKEISADLESFSGIGTYSASFTVPDVGNIGAYLSVGPISNTLRVWVNDHQLSPFGADNVKVEISNYTPKQS</sequence>
<dbReference type="AlphaFoldDB" id="A0A0F7TFV8"/>
<organism evidence="1 2">
    <name type="scientific">Penicillium brasilianum</name>
    <dbReference type="NCBI Taxonomy" id="104259"/>
    <lineage>
        <taxon>Eukaryota</taxon>
        <taxon>Fungi</taxon>
        <taxon>Dikarya</taxon>
        <taxon>Ascomycota</taxon>
        <taxon>Pezizomycotina</taxon>
        <taxon>Eurotiomycetes</taxon>
        <taxon>Eurotiomycetidae</taxon>
        <taxon>Eurotiales</taxon>
        <taxon>Aspergillaceae</taxon>
        <taxon>Penicillium</taxon>
    </lineage>
</organism>
<dbReference type="STRING" id="104259.A0A0F7TFV8"/>
<gene>
    <name evidence="1" type="ORF">PMG11_00701</name>
</gene>
<reference evidence="2" key="1">
    <citation type="journal article" date="2015" name="Genome Announc.">
        <title>Draft genome sequence of the fungus Penicillium brasilianum MG11.</title>
        <authorList>
            <person name="Horn F."/>
            <person name="Linde J."/>
            <person name="Mattern D.J."/>
            <person name="Walther G."/>
            <person name="Guthke R."/>
            <person name="Brakhage A.A."/>
            <person name="Valiante V."/>
        </authorList>
    </citation>
    <scope>NUCLEOTIDE SEQUENCE [LARGE SCALE GENOMIC DNA]</scope>
    <source>
        <strain evidence="2">MG11</strain>
    </source>
</reference>
<accession>A0A0F7TFV8</accession>
<dbReference type="PANTHER" id="PTHR36848:SF2">
    <property type="entry name" value="SECRETED PROTEIN"/>
    <property type="match status" value="1"/>
</dbReference>
<keyword evidence="2" id="KW-1185">Reference proteome</keyword>
<dbReference type="OrthoDB" id="2588159at2759"/>
<protein>
    <submittedName>
        <fullName evidence="1">Uncharacterized protein</fullName>
    </submittedName>
</protein>
<dbReference type="Proteomes" id="UP000042958">
    <property type="component" value="Unassembled WGS sequence"/>
</dbReference>
<dbReference type="InterPro" id="IPR053161">
    <property type="entry name" value="Ulvan_degrading_GH"/>
</dbReference>